<evidence type="ECO:0000256" key="5">
    <source>
        <dbReference type="ARBA" id="ARBA00023040"/>
    </source>
</evidence>
<evidence type="ECO:0000256" key="2">
    <source>
        <dbReference type="ARBA" id="ARBA00022475"/>
    </source>
</evidence>
<dbReference type="EMBL" id="JBBHLL010000218">
    <property type="protein sequence ID" value="KAK7809211.1"/>
    <property type="molecule type" value="Genomic_DNA"/>
</dbReference>
<keyword evidence="8" id="KW-0807">Transducer</keyword>
<evidence type="ECO:0000259" key="10">
    <source>
        <dbReference type="PROSITE" id="PS50259"/>
    </source>
</evidence>
<evidence type="ECO:0000256" key="1">
    <source>
        <dbReference type="ARBA" id="ARBA00004651"/>
    </source>
</evidence>
<reference evidence="11 12" key="1">
    <citation type="journal article" date="2023" name="bioRxiv">
        <title>Conserved and derived expression patterns and positive selection on dental genes reveal complex evolutionary context of ever-growing rodent molars.</title>
        <authorList>
            <person name="Calamari Z.T."/>
            <person name="Song A."/>
            <person name="Cohen E."/>
            <person name="Akter M."/>
            <person name="Roy R.D."/>
            <person name="Hallikas O."/>
            <person name="Christensen M.M."/>
            <person name="Li P."/>
            <person name="Marangoni P."/>
            <person name="Jernvall J."/>
            <person name="Klein O.D."/>
        </authorList>
    </citation>
    <scope>NUCLEOTIDE SEQUENCE [LARGE SCALE GENOMIC DNA]</scope>
    <source>
        <strain evidence="11">V071</strain>
    </source>
</reference>
<evidence type="ECO:0000256" key="3">
    <source>
        <dbReference type="ARBA" id="ARBA00022692"/>
    </source>
</evidence>
<feature type="non-terminal residue" evidence="11">
    <location>
        <position position="1"/>
    </location>
</feature>
<organism evidence="11 12">
    <name type="scientific">Myodes glareolus</name>
    <name type="common">Bank vole</name>
    <name type="synonym">Clethrionomys glareolus</name>
    <dbReference type="NCBI Taxonomy" id="447135"/>
    <lineage>
        <taxon>Eukaryota</taxon>
        <taxon>Metazoa</taxon>
        <taxon>Chordata</taxon>
        <taxon>Craniata</taxon>
        <taxon>Vertebrata</taxon>
        <taxon>Euteleostomi</taxon>
        <taxon>Mammalia</taxon>
        <taxon>Eutheria</taxon>
        <taxon>Euarchontoglires</taxon>
        <taxon>Glires</taxon>
        <taxon>Rodentia</taxon>
        <taxon>Myomorpha</taxon>
        <taxon>Muroidea</taxon>
        <taxon>Cricetidae</taxon>
        <taxon>Arvicolinae</taxon>
        <taxon>Myodes</taxon>
    </lineage>
</organism>
<dbReference type="InterPro" id="IPR000068">
    <property type="entry name" value="GPCR_3_Ca_sens_rcpt-rel"/>
</dbReference>
<dbReference type="AlphaFoldDB" id="A0AAW0I468"/>
<dbReference type="GO" id="GO:0005886">
    <property type="term" value="C:plasma membrane"/>
    <property type="evidence" value="ECO:0007669"/>
    <property type="project" value="UniProtKB-SubCell"/>
</dbReference>
<dbReference type="GO" id="GO:0004930">
    <property type="term" value="F:G protein-coupled receptor activity"/>
    <property type="evidence" value="ECO:0007669"/>
    <property type="project" value="UniProtKB-KW"/>
</dbReference>
<evidence type="ECO:0000256" key="6">
    <source>
        <dbReference type="ARBA" id="ARBA00023136"/>
    </source>
</evidence>
<keyword evidence="12" id="KW-1185">Reference proteome</keyword>
<gene>
    <name evidence="11" type="ORF">U0070_025620</name>
</gene>
<keyword evidence="3 9" id="KW-0812">Transmembrane</keyword>
<evidence type="ECO:0000313" key="11">
    <source>
        <dbReference type="EMBL" id="KAK7809211.1"/>
    </source>
</evidence>
<feature type="transmembrane region" description="Helical" evidence="9">
    <location>
        <begin position="65"/>
        <end position="85"/>
    </location>
</feature>
<feature type="transmembrane region" description="Helical" evidence="9">
    <location>
        <begin position="91"/>
        <end position="117"/>
    </location>
</feature>
<evidence type="ECO:0000256" key="8">
    <source>
        <dbReference type="ARBA" id="ARBA00023224"/>
    </source>
</evidence>
<sequence>VHQYVKYSEDQYAKTEWNQCIDKAVIFKTYEDHLGLDLALTGFCDYWVFLKHHDIPFVKANSKNLSYIPLSTFLVSCVLALHWLLQHSNLNLAAFRVVCTVNASTVLAKIITVLLAFTATVPGNRMRYFLDSVLCHLDVYTYSNYSLCNLGDSSPSIDIDAYFEHSHFIKVNNKSSVTAYYCILS</sequence>
<keyword evidence="4 9" id="KW-1133">Transmembrane helix</keyword>
<proteinExistence type="predicted"/>
<dbReference type="Pfam" id="PF00003">
    <property type="entry name" value="7tm_3"/>
    <property type="match status" value="1"/>
</dbReference>
<accession>A0AAW0I468</accession>
<evidence type="ECO:0000256" key="9">
    <source>
        <dbReference type="SAM" id="Phobius"/>
    </source>
</evidence>
<evidence type="ECO:0000313" key="12">
    <source>
        <dbReference type="Proteomes" id="UP001488838"/>
    </source>
</evidence>
<comment type="caution">
    <text evidence="11">The sequence shown here is derived from an EMBL/GenBank/DDBJ whole genome shotgun (WGS) entry which is preliminary data.</text>
</comment>
<dbReference type="InterPro" id="IPR017978">
    <property type="entry name" value="GPCR_3_C"/>
</dbReference>
<comment type="subcellular location">
    <subcellularLocation>
        <location evidence="1">Cell membrane</location>
        <topology evidence="1">Multi-pass membrane protein</topology>
    </subcellularLocation>
</comment>
<dbReference type="PROSITE" id="PS50259">
    <property type="entry name" value="G_PROTEIN_RECEP_F3_4"/>
    <property type="match status" value="1"/>
</dbReference>
<dbReference type="Proteomes" id="UP001488838">
    <property type="component" value="Unassembled WGS sequence"/>
</dbReference>
<evidence type="ECO:0000256" key="4">
    <source>
        <dbReference type="ARBA" id="ARBA00022989"/>
    </source>
</evidence>
<evidence type="ECO:0000256" key="7">
    <source>
        <dbReference type="ARBA" id="ARBA00023170"/>
    </source>
</evidence>
<name>A0AAW0I468_MYOGA</name>
<protein>
    <recommendedName>
        <fullName evidence="10">G-protein coupled receptors family 3 profile domain-containing protein</fullName>
    </recommendedName>
</protein>
<keyword evidence="7" id="KW-0675">Receptor</keyword>
<dbReference type="PANTHER" id="PTHR24061:SF545">
    <property type="entry name" value="VOMERONASAL 2, RECEPTOR 118-RELATED"/>
    <property type="match status" value="1"/>
</dbReference>
<feature type="domain" description="G-protein coupled receptors family 3 profile" evidence="10">
    <location>
        <begin position="48"/>
        <end position="185"/>
    </location>
</feature>
<keyword evidence="6 9" id="KW-0472">Membrane</keyword>
<dbReference type="PANTHER" id="PTHR24061">
    <property type="entry name" value="CALCIUM-SENSING RECEPTOR-RELATED"/>
    <property type="match status" value="1"/>
</dbReference>
<keyword evidence="2" id="KW-1003">Cell membrane</keyword>
<keyword evidence="5" id="KW-0297">G-protein coupled receptor</keyword>